<dbReference type="AlphaFoldDB" id="A0A414U146"/>
<comment type="caution">
    <text evidence="1">The sequence shown here is derived from an EMBL/GenBank/DDBJ whole genome shotgun (WGS) entry which is preliminary data.</text>
</comment>
<dbReference type="PANTHER" id="PTHR40078">
    <property type="entry name" value="INTEGRAL MEMBRANE PROTEIN-RELATED"/>
    <property type="match status" value="1"/>
</dbReference>
<dbReference type="PANTHER" id="PTHR40078:SF1">
    <property type="entry name" value="INTEGRAL MEMBRANE PROTEIN"/>
    <property type="match status" value="1"/>
</dbReference>
<protein>
    <submittedName>
        <fullName evidence="1">Uncharacterized protein</fullName>
    </submittedName>
</protein>
<evidence type="ECO:0000313" key="2">
    <source>
        <dbReference type="Proteomes" id="UP000292665"/>
    </source>
</evidence>
<dbReference type="Proteomes" id="UP000292665">
    <property type="component" value="Unassembled WGS sequence"/>
</dbReference>
<gene>
    <name evidence="1" type="ORF">EAI93_10105</name>
</gene>
<dbReference type="GeneID" id="97330519"/>
<dbReference type="EMBL" id="RCYR01000020">
    <property type="protein sequence ID" value="RYS78909.1"/>
    <property type="molecule type" value="Genomic_DNA"/>
</dbReference>
<dbReference type="InterPro" id="IPR038750">
    <property type="entry name" value="YczE/YyaS-like"/>
</dbReference>
<evidence type="ECO:0000313" key="1">
    <source>
        <dbReference type="EMBL" id="RYS78909.1"/>
    </source>
</evidence>
<name>A0A414U146_9FIRM</name>
<dbReference type="Pfam" id="PF19700">
    <property type="entry name" value="DUF6198"/>
    <property type="match status" value="1"/>
</dbReference>
<organism evidence="1 2">
    <name type="scientific">[Ruminococcus] torques</name>
    <dbReference type="NCBI Taxonomy" id="33039"/>
    <lineage>
        <taxon>Bacteria</taxon>
        <taxon>Bacillati</taxon>
        <taxon>Bacillota</taxon>
        <taxon>Clostridia</taxon>
        <taxon>Lachnospirales</taxon>
        <taxon>Lachnospiraceae</taxon>
        <taxon>Mediterraneibacter</taxon>
    </lineage>
</organism>
<proteinExistence type="predicted"/>
<accession>A0A414U146</accession>
<dbReference type="RefSeq" id="WP_009320435.1">
    <property type="nucleotide sequence ID" value="NZ_CATVPX010000026.1"/>
</dbReference>
<reference evidence="1 2" key="1">
    <citation type="journal article" date="2019" name="Science, e1252229">
        <title>Invertible promoters mediate bacterial phase variation, antibiotic resistance, and host adaptation in the gut.</title>
        <authorList>
            <person name="Jiang X."/>
            <person name="Hall A.B."/>
            <person name="Arthur T.D."/>
            <person name="Plichta D.R."/>
            <person name="Covington C.T."/>
            <person name="Poyet M."/>
            <person name="Crothers J."/>
            <person name="Moses P.L."/>
            <person name="Tolonen A.C."/>
            <person name="Vlamakis H."/>
            <person name="Alm E.J."/>
            <person name="Xavier R.J."/>
        </authorList>
    </citation>
    <scope>NUCLEOTIDE SEQUENCE [LARGE SCALE GENOMIC DNA]</scope>
    <source>
        <strain evidence="2">aa_0143</strain>
    </source>
</reference>
<sequence length="220" mass="24169">MDAKKIWSYARRLLAIIPSIFICALGVALLVWPEWGCDPLTTFEIGLSNVFHVQFGTVALVFEGIMFFVFFFVRRDLVHLGTLAWCFLIGPFENFWLDVLAPMLPTAPEMSVGLKIACILIGSIIIILTLAYYIPIGLGYQTSDIFAFMAADLVKKSYGIGLIISYAILFVIGVALGSSWGIGTLIAVVAYGPIIDRLMGIIEPFSFAVAGMKKENKKGK</sequence>